<comment type="subunit">
    <text evidence="14">Homodimer. Protochlorophyllide reductase is composed of three subunits; ChlL, ChlN and ChlB.</text>
</comment>
<evidence type="ECO:0000256" key="4">
    <source>
        <dbReference type="ARBA" id="ARBA00022531"/>
    </source>
</evidence>
<evidence type="ECO:0000256" key="1">
    <source>
        <dbReference type="ARBA" id="ARBA00002234"/>
    </source>
</evidence>
<feature type="binding site" evidence="14">
    <location>
        <begin position="39"/>
        <end position="44"/>
    </location>
    <ligand>
        <name>ATP</name>
        <dbReference type="ChEBI" id="CHEBI:30616"/>
    </ligand>
</feature>
<evidence type="ECO:0000313" key="17">
    <source>
        <dbReference type="Proteomes" id="UP000030445"/>
    </source>
</evidence>
<dbReference type="GO" id="GO:0016163">
    <property type="term" value="F:nitrogenase activity"/>
    <property type="evidence" value="ECO:0007669"/>
    <property type="project" value="UniProtKB-EC"/>
</dbReference>
<feature type="binding site" evidence="14">
    <location>
        <position position="68"/>
    </location>
    <ligand>
        <name>ATP</name>
        <dbReference type="ChEBI" id="CHEBI:30616"/>
    </ligand>
</feature>
<dbReference type="Proteomes" id="UP000030445">
    <property type="component" value="Unassembled WGS sequence"/>
</dbReference>
<accession>A0A0A2A6G6</accession>
<comment type="cofactor">
    <cofactor evidence="14">
        <name>[4Fe-4S] cluster</name>
        <dbReference type="ChEBI" id="CHEBI:49883"/>
    </cofactor>
    <text evidence="14">Binds 1 [4Fe-4S] cluster per dimer.</text>
</comment>
<dbReference type="HAMAP" id="MF_00355">
    <property type="entry name" value="ChlL_BchL"/>
    <property type="match status" value="1"/>
</dbReference>
<keyword evidence="11 14" id="KW-0411">Iron-sulfur</keyword>
<evidence type="ECO:0000256" key="11">
    <source>
        <dbReference type="ARBA" id="ARBA00023014"/>
    </source>
</evidence>
<evidence type="ECO:0000256" key="3">
    <source>
        <dbReference type="ARBA" id="ARBA00022485"/>
    </source>
</evidence>
<organism evidence="16 17">
    <name type="scientific">Prochlorococcus marinus str. MIT 9302</name>
    <dbReference type="NCBI Taxonomy" id="74545"/>
    <lineage>
        <taxon>Bacteria</taxon>
        <taxon>Bacillati</taxon>
        <taxon>Cyanobacteriota</taxon>
        <taxon>Cyanophyceae</taxon>
        <taxon>Synechococcales</taxon>
        <taxon>Prochlorococcaceae</taxon>
        <taxon>Prochlorococcus</taxon>
    </lineage>
</organism>
<dbReference type="GO" id="GO:0019685">
    <property type="term" value="P:photosynthesis, dark reaction"/>
    <property type="evidence" value="ECO:0007669"/>
    <property type="project" value="InterPro"/>
</dbReference>
<evidence type="ECO:0000256" key="14">
    <source>
        <dbReference type="HAMAP-Rule" id="MF_00355"/>
    </source>
</evidence>
<evidence type="ECO:0000313" key="16">
    <source>
        <dbReference type="EMBL" id="KGF97487.1"/>
    </source>
</evidence>
<evidence type="ECO:0000256" key="7">
    <source>
        <dbReference type="ARBA" id="ARBA00022840"/>
    </source>
</evidence>
<dbReference type="STRING" id="74545.EU96_1199"/>
<dbReference type="GO" id="GO:0051539">
    <property type="term" value="F:4 iron, 4 sulfur cluster binding"/>
    <property type="evidence" value="ECO:0007669"/>
    <property type="project" value="UniProtKB-UniRule"/>
</dbReference>
<dbReference type="PROSITE" id="PS00746">
    <property type="entry name" value="NIFH_FRXC_1"/>
    <property type="match status" value="1"/>
</dbReference>
<dbReference type="EC" id="1.3.7.7" evidence="14"/>
<comment type="similarity">
    <text evidence="2 14 15">Belongs to the NifH/BchL/ChlL family.</text>
</comment>
<comment type="catalytic activity">
    <reaction evidence="13">
        <text>N2 + 8 reduced [2Fe-2S]-[ferredoxin] + 16 ATP + 16 H2O = H2 + 8 oxidized [2Fe-2S]-[ferredoxin] + 2 NH4(+) + 16 ADP + 16 phosphate + 6 H(+)</text>
        <dbReference type="Rhea" id="RHEA:21448"/>
        <dbReference type="Rhea" id="RHEA-COMP:10000"/>
        <dbReference type="Rhea" id="RHEA-COMP:10001"/>
        <dbReference type="ChEBI" id="CHEBI:15377"/>
        <dbReference type="ChEBI" id="CHEBI:15378"/>
        <dbReference type="ChEBI" id="CHEBI:17997"/>
        <dbReference type="ChEBI" id="CHEBI:18276"/>
        <dbReference type="ChEBI" id="CHEBI:28938"/>
        <dbReference type="ChEBI" id="CHEBI:30616"/>
        <dbReference type="ChEBI" id="CHEBI:33737"/>
        <dbReference type="ChEBI" id="CHEBI:33738"/>
        <dbReference type="ChEBI" id="CHEBI:43474"/>
        <dbReference type="ChEBI" id="CHEBI:456216"/>
        <dbReference type="EC" id="1.18.6.1"/>
    </reaction>
</comment>
<dbReference type="PROSITE" id="PS00692">
    <property type="entry name" value="NIFH_FRXC_2"/>
    <property type="match status" value="1"/>
</dbReference>
<keyword evidence="8 14" id="KW-0460">Magnesium</keyword>
<dbReference type="AlphaFoldDB" id="A0A0A2A6G6"/>
<dbReference type="GO" id="GO:0016636">
    <property type="term" value="F:oxidoreductase activity, acting on the CH-CH group of donors, iron-sulfur protein as acceptor"/>
    <property type="evidence" value="ECO:0007669"/>
    <property type="project" value="UniProtKB-UniRule"/>
</dbReference>
<dbReference type="SUPFAM" id="SSF52540">
    <property type="entry name" value="P-loop containing nucleoside triphosphate hydrolases"/>
    <property type="match status" value="1"/>
</dbReference>
<dbReference type="Pfam" id="PF00142">
    <property type="entry name" value="Fer4_NifH"/>
    <property type="match status" value="1"/>
</dbReference>
<name>A0A0A2A6G6_PROMR</name>
<comment type="pathway">
    <text evidence="14">Porphyrin-containing compound metabolism; chlorophyll biosynthesis (light-independent).</text>
</comment>
<evidence type="ECO:0000256" key="6">
    <source>
        <dbReference type="ARBA" id="ARBA00022741"/>
    </source>
</evidence>
<comment type="function">
    <text evidence="1">The key enzymatic reactions in nitrogen fixation are catalyzed by the nitrogenase complex, which has 2 components: the iron protein and the molybdenum-iron protein.</text>
</comment>
<feature type="binding site" evidence="14">
    <location>
        <position position="124"/>
    </location>
    <ligand>
        <name>[4Fe-4S] cluster</name>
        <dbReference type="ChEBI" id="CHEBI:49883"/>
        <note>ligand shared between dimeric partners</note>
    </ligand>
</feature>
<gene>
    <name evidence="14" type="primary">chlL</name>
    <name evidence="16" type="ORF">EU96_1199</name>
</gene>
<dbReference type="EMBL" id="JNAM01000010">
    <property type="protein sequence ID" value="KGF97487.1"/>
    <property type="molecule type" value="Genomic_DNA"/>
</dbReference>
<dbReference type="UniPathway" id="UPA00670"/>
<evidence type="ECO:0000256" key="2">
    <source>
        <dbReference type="ARBA" id="ARBA00005504"/>
    </source>
</evidence>
<keyword evidence="3 14" id="KW-0004">4Fe-4S</keyword>
<dbReference type="GO" id="GO:0036068">
    <property type="term" value="P:light-independent chlorophyll biosynthetic process"/>
    <property type="evidence" value="ECO:0007669"/>
    <property type="project" value="UniProtKB-UniRule"/>
</dbReference>
<dbReference type="InterPro" id="IPR005971">
    <property type="entry name" value="Protochlorophyllide_ATP-bd"/>
</dbReference>
<dbReference type="PRINTS" id="PR00091">
    <property type="entry name" value="NITROGNASEII"/>
</dbReference>
<evidence type="ECO:0000256" key="10">
    <source>
        <dbReference type="ARBA" id="ARBA00023004"/>
    </source>
</evidence>
<keyword evidence="4 14" id="KW-0602">Photosynthesis</keyword>
<keyword evidence="10 14" id="KW-0408">Iron</keyword>
<evidence type="ECO:0000256" key="13">
    <source>
        <dbReference type="ARBA" id="ARBA00047967"/>
    </source>
</evidence>
<dbReference type="NCBIfam" id="TIGR01281">
    <property type="entry name" value="DPOR_bchL"/>
    <property type="match status" value="1"/>
</dbReference>
<proteinExistence type="inferred from homology"/>
<dbReference type="InterPro" id="IPR030655">
    <property type="entry name" value="NifH/chlL_CS"/>
</dbReference>
<sequence>MTSTINKPLDGEGSVQVKQDPKINIEEGALVIAVYGKGGIGKSTTSSNLSAAFSKLGKKVLQIGCDPKHDSTFTLTHKMVPTVIDILEEVDFHSEELRPNDFMFEGFNGVMCVESGGPPAGTGCGGYVTGQTVKLLKEHHLLEDTDVVIFDVLGDVVCGGFAAPLQHANYCLIVTANDFDSIFAMNRIVSAIKAKAKNYKVRLGGVVANRSKDTDQIDKFNERTGLKTMAHFKDVDAIRRSRLKKCTIFEMEPTEDVIEVQNEYLSLAKNMLENVEPLEGNPLKDREIFDLLGFD</sequence>
<comment type="caution">
    <text evidence="16">The sequence shown here is derived from an EMBL/GenBank/DDBJ whole genome shotgun (WGS) entry which is preliminary data.</text>
</comment>
<dbReference type="RefSeq" id="WP_002805445.1">
    <property type="nucleotide sequence ID" value="NZ_CP138951.1"/>
</dbReference>
<dbReference type="InterPro" id="IPR027417">
    <property type="entry name" value="P-loop_NTPase"/>
</dbReference>
<comment type="catalytic activity">
    <reaction evidence="14">
        <text>chlorophyllide a + oxidized 2[4Fe-4S]-[ferredoxin] + 2 ADP + 2 phosphate = protochlorophyllide a + reduced 2[4Fe-4S]-[ferredoxin] + 2 ATP + 2 H2O</text>
        <dbReference type="Rhea" id="RHEA:28202"/>
        <dbReference type="Rhea" id="RHEA-COMP:10002"/>
        <dbReference type="Rhea" id="RHEA-COMP:10004"/>
        <dbReference type="ChEBI" id="CHEBI:15377"/>
        <dbReference type="ChEBI" id="CHEBI:30616"/>
        <dbReference type="ChEBI" id="CHEBI:33722"/>
        <dbReference type="ChEBI" id="CHEBI:33723"/>
        <dbReference type="ChEBI" id="CHEBI:43474"/>
        <dbReference type="ChEBI" id="CHEBI:83348"/>
        <dbReference type="ChEBI" id="CHEBI:83350"/>
        <dbReference type="ChEBI" id="CHEBI:456216"/>
        <dbReference type="EC" id="1.3.7.7"/>
    </reaction>
</comment>
<evidence type="ECO:0000256" key="9">
    <source>
        <dbReference type="ARBA" id="ARBA00023002"/>
    </source>
</evidence>
<evidence type="ECO:0000256" key="15">
    <source>
        <dbReference type="RuleBase" id="RU003688"/>
    </source>
</evidence>
<feature type="binding site" evidence="14">
    <location>
        <begin position="209"/>
        <end position="210"/>
    </location>
    <ligand>
        <name>ATP</name>
        <dbReference type="ChEBI" id="CHEBI:30616"/>
    </ligand>
</feature>
<keyword evidence="9 14" id="KW-0560">Oxidoreductase</keyword>
<dbReference type="GO" id="GO:0046872">
    <property type="term" value="F:metal ion binding"/>
    <property type="evidence" value="ECO:0007669"/>
    <property type="project" value="UniProtKB-KW"/>
</dbReference>
<dbReference type="PANTHER" id="PTHR42864">
    <property type="entry name" value="LIGHT-INDEPENDENT PROTOCHLOROPHYLLIDE REDUCTASE IRON-SULFUR ATP-BINDING PROTEIN"/>
    <property type="match status" value="1"/>
</dbReference>
<dbReference type="InterPro" id="IPR000392">
    <property type="entry name" value="NifH/frxC"/>
</dbReference>
<dbReference type="SMR" id="A0A0A2A6G6"/>
<keyword evidence="12 14" id="KW-0149">Chlorophyll biosynthesis</keyword>
<dbReference type="PIRSF" id="PIRSF000363">
    <property type="entry name" value="Nitrogenase_iron"/>
    <property type="match status" value="1"/>
</dbReference>
<keyword evidence="7 14" id="KW-0067">ATP-binding</keyword>
<evidence type="ECO:0000256" key="5">
    <source>
        <dbReference type="ARBA" id="ARBA00022723"/>
    </source>
</evidence>
<dbReference type="OrthoDB" id="9778641at2"/>
<dbReference type="PROSITE" id="PS51026">
    <property type="entry name" value="NIFH_FRXC_3"/>
    <property type="match status" value="1"/>
</dbReference>
<keyword evidence="5 14" id="KW-0479">Metal-binding</keyword>
<dbReference type="eggNOG" id="COG1348">
    <property type="taxonomic scope" value="Bacteria"/>
</dbReference>
<dbReference type="CDD" id="cd02032">
    <property type="entry name" value="Bchl-like"/>
    <property type="match status" value="1"/>
</dbReference>
<evidence type="ECO:0000256" key="8">
    <source>
        <dbReference type="ARBA" id="ARBA00022842"/>
    </source>
</evidence>
<comment type="function">
    <text evidence="14">Component of the dark-operative protochlorophyllide reductase (DPOR) that uses Mg-ATP and reduced ferredoxin to reduce ring D of protochlorophyllide (Pchlide) to form chlorophyllide a (Chlide). This reaction is light-independent. The L component serves as a unique electron donor to the NB-component of the complex, and binds Mg-ATP.</text>
</comment>
<feature type="binding site" evidence="14">
    <location>
        <position position="158"/>
    </location>
    <ligand>
        <name>[4Fe-4S] cluster</name>
        <dbReference type="ChEBI" id="CHEBI:49883"/>
        <note>ligand shared between dimeric partners</note>
    </ligand>
</feature>
<dbReference type="PANTHER" id="PTHR42864:SF2">
    <property type="entry name" value="LIGHT-INDEPENDENT PROTOCHLOROPHYLLIDE REDUCTASE IRON-SULFUR ATP-BINDING PROTEIN"/>
    <property type="match status" value="1"/>
</dbReference>
<comment type="caution">
    <text evidence="14">Lacks conserved residue(s) required for the propagation of feature annotation.</text>
</comment>
<reference evidence="17" key="1">
    <citation type="journal article" date="2014" name="Sci. Data">
        <title>Genomes of diverse isolates of the marine cyanobacterium Prochlorococcus.</title>
        <authorList>
            <person name="Biller S."/>
            <person name="Berube P."/>
            <person name="Thompson J."/>
            <person name="Kelly L."/>
            <person name="Roggensack S."/>
            <person name="Awad L."/>
            <person name="Roache-Johnson K."/>
            <person name="Ding H."/>
            <person name="Giovannoni S.J."/>
            <person name="Moore L.R."/>
            <person name="Chisholm S.W."/>
        </authorList>
    </citation>
    <scope>NUCLEOTIDE SEQUENCE [LARGE SCALE GENOMIC DNA]</scope>
    <source>
        <strain evidence="17">MIT 9302</strain>
    </source>
</reference>
<dbReference type="GO" id="GO:0005524">
    <property type="term" value="F:ATP binding"/>
    <property type="evidence" value="ECO:0007669"/>
    <property type="project" value="UniProtKB-UniRule"/>
</dbReference>
<feature type="binding site" evidence="14">
    <location>
        <position position="43"/>
    </location>
    <ligand>
        <name>Mg(2+)</name>
        <dbReference type="ChEBI" id="CHEBI:18420"/>
    </ligand>
</feature>
<keyword evidence="6 14" id="KW-0547">Nucleotide-binding</keyword>
<protein>
    <recommendedName>
        <fullName evidence="14">Light-independent protochlorophyllide reductase iron-sulfur ATP-binding protein</fullName>
        <shortName evidence="14">DPOR subunit L</shortName>
        <shortName evidence="14">LI-POR subunit L</shortName>
        <ecNumber evidence="14">1.3.7.7</ecNumber>
    </recommendedName>
</protein>
<evidence type="ECO:0000256" key="12">
    <source>
        <dbReference type="ARBA" id="ARBA00023171"/>
    </source>
</evidence>
<dbReference type="Gene3D" id="3.40.50.300">
    <property type="entry name" value="P-loop containing nucleotide triphosphate hydrolases"/>
    <property type="match status" value="1"/>
</dbReference>